<keyword evidence="6" id="KW-1185">Reference proteome</keyword>
<dbReference type="Gene3D" id="3.40.50.2300">
    <property type="match status" value="2"/>
</dbReference>
<dbReference type="PANTHER" id="PTHR30146:SF24">
    <property type="entry name" value="XYLOSE OPERON REGULATORY PROTEIN"/>
    <property type="match status" value="1"/>
</dbReference>
<evidence type="ECO:0000256" key="3">
    <source>
        <dbReference type="ARBA" id="ARBA00023163"/>
    </source>
</evidence>
<dbReference type="InterPro" id="IPR000843">
    <property type="entry name" value="HTH_LacI"/>
</dbReference>
<dbReference type="SUPFAM" id="SSF53822">
    <property type="entry name" value="Periplasmic binding protein-like I"/>
    <property type="match status" value="1"/>
</dbReference>
<dbReference type="PROSITE" id="PS00356">
    <property type="entry name" value="HTH_LACI_1"/>
    <property type="match status" value="1"/>
</dbReference>
<organism evidence="5 6">
    <name type="scientific">Clostridium ganghwense</name>
    <dbReference type="NCBI Taxonomy" id="312089"/>
    <lineage>
        <taxon>Bacteria</taxon>
        <taxon>Bacillati</taxon>
        <taxon>Bacillota</taxon>
        <taxon>Clostridia</taxon>
        <taxon>Eubacteriales</taxon>
        <taxon>Clostridiaceae</taxon>
        <taxon>Clostridium</taxon>
    </lineage>
</organism>
<dbReference type="SUPFAM" id="SSF47413">
    <property type="entry name" value="lambda repressor-like DNA-binding domains"/>
    <property type="match status" value="1"/>
</dbReference>
<proteinExistence type="predicted"/>
<evidence type="ECO:0000256" key="2">
    <source>
        <dbReference type="ARBA" id="ARBA00023125"/>
    </source>
</evidence>
<name>A0ABT4CMM3_9CLOT</name>
<evidence type="ECO:0000256" key="1">
    <source>
        <dbReference type="ARBA" id="ARBA00023015"/>
    </source>
</evidence>
<dbReference type="Proteomes" id="UP001079657">
    <property type="component" value="Unassembled WGS sequence"/>
</dbReference>
<dbReference type="RefSeq" id="WP_268047663.1">
    <property type="nucleotide sequence ID" value="NZ_JAPQES010000001.1"/>
</dbReference>
<reference evidence="5" key="1">
    <citation type="submission" date="2022-12" db="EMBL/GenBank/DDBJ databases">
        <authorList>
            <person name="Wang J."/>
        </authorList>
    </citation>
    <scope>NUCLEOTIDE SEQUENCE</scope>
    <source>
        <strain evidence="5">HY-42-06</strain>
    </source>
</reference>
<dbReference type="Pfam" id="PF13377">
    <property type="entry name" value="Peripla_BP_3"/>
    <property type="match status" value="1"/>
</dbReference>
<dbReference type="PRINTS" id="PR00036">
    <property type="entry name" value="HTHLACI"/>
</dbReference>
<dbReference type="CDD" id="cd01392">
    <property type="entry name" value="HTH_LacI"/>
    <property type="match status" value="1"/>
</dbReference>
<comment type="caution">
    <text evidence="5">The sequence shown here is derived from an EMBL/GenBank/DDBJ whole genome shotgun (WGS) entry which is preliminary data.</text>
</comment>
<feature type="domain" description="HTH lacI-type" evidence="4">
    <location>
        <begin position="5"/>
        <end position="59"/>
    </location>
</feature>
<dbReference type="InterPro" id="IPR028082">
    <property type="entry name" value="Peripla_BP_I"/>
</dbReference>
<keyword evidence="2 5" id="KW-0238">DNA-binding</keyword>
<dbReference type="GO" id="GO:0003677">
    <property type="term" value="F:DNA binding"/>
    <property type="evidence" value="ECO:0007669"/>
    <property type="project" value="UniProtKB-KW"/>
</dbReference>
<dbReference type="InterPro" id="IPR010982">
    <property type="entry name" value="Lambda_DNA-bd_dom_sf"/>
</dbReference>
<sequence length="342" mass="38829">MKSKVTIKDVAKEAGVSTATVSYVINGVDKVTEETRAKILKIIDELGYKPNLAARSLVKKENRVVGIFVPWSESYQKTIFTENPFFQEFLSGVEYKCREYRYNTLIICVKDEDECIKTLRSGSLSGLIVLGEYNKNIYKRLEEVDIPVIMIDHQKISDKFTYISSENEKGAYLATEYLIKKGHKNIGFLGHPAHKDRYEGYLEALKKYNIDPKSDFVFESEVSYEGGKKVALLVKEKVEEITAICCVSDIMAIGLIKGLYKEKIYVPQHISVVGFDDIKNSEYFIPELTTIRQDIFRKGEKAAEVVIDSVNTKNYAAREYVMPVELIERESVVDSKGLAKGC</sequence>
<dbReference type="Gene3D" id="1.10.260.40">
    <property type="entry name" value="lambda repressor-like DNA-binding domains"/>
    <property type="match status" value="1"/>
</dbReference>
<evidence type="ECO:0000313" key="5">
    <source>
        <dbReference type="EMBL" id="MCY6369346.1"/>
    </source>
</evidence>
<evidence type="ECO:0000313" key="6">
    <source>
        <dbReference type="Proteomes" id="UP001079657"/>
    </source>
</evidence>
<dbReference type="SMART" id="SM00354">
    <property type="entry name" value="HTH_LACI"/>
    <property type="match status" value="1"/>
</dbReference>
<accession>A0ABT4CMM3</accession>
<protein>
    <submittedName>
        <fullName evidence="5">LacI family DNA-binding transcriptional regulator</fullName>
    </submittedName>
</protein>
<dbReference type="InterPro" id="IPR046335">
    <property type="entry name" value="LacI/GalR-like_sensor"/>
</dbReference>
<dbReference type="EMBL" id="JAPQES010000001">
    <property type="protein sequence ID" value="MCY6369346.1"/>
    <property type="molecule type" value="Genomic_DNA"/>
</dbReference>
<gene>
    <name evidence="5" type="ORF">OXH55_01635</name>
</gene>
<dbReference type="CDD" id="cd06267">
    <property type="entry name" value="PBP1_LacI_sugar_binding-like"/>
    <property type="match status" value="1"/>
</dbReference>
<keyword evidence="3" id="KW-0804">Transcription</keyword>
<dbReference type="PROSITE" id="PS50932">
    <property type="entry name" value="HTH_LACI_2"/>
    <property type="match status" value="1"/>
</dbReference>
<keyword evidence="1" id="KW-0805">Transcription regulation</keyword>
<dbReference type="Pfam" id="PF00356">
    <property type="entry name" value="LacI"/>
    <property type="match status" value="1"/>
</dbReference>
<evidence type="ECO:0000259" key="4">
    <source>
        <dbReference type="PROSITE" id="PS50932"/>
    </source>
</evidence>
<dbReference type="PANTHER" id="PTHR30146">
    <property type="entry name" value="LACI-RELATED TRANSCRIPTIONAL REPRESSOR"/>
    <property type="match status" value="1"/>
</dbReference>